<dbReference type="SUPFAM" id="SSF56204">
    <property type="entry name" value="Hect, E3 ligase catalytic domain"/>
    <property type="match status" value="1"/>
</dbReference>
<keyword evidence="4" id="KW-1185">Reference proteome</keyword>
<dbReference type="Pfam" id="PF00632">
    <property type="entry name" value="HECT"/>
    <property type="match status" value="1"/>
</dbReference>
<evidence type="ECO:0000259" key="2">
    <source>
        <dbReference type="Pfam" id="PF00632"/>
    </source>
</evidence>
<dbReference type="EMBL" id="CAJPWZ010001632">
    <property type="protein sequence ID" value="CAG2219547.1"/>
    <property type="molecule type" value="Genomic_DNA"/>
</dbReference>
<dbReference type="AlphaFoldDB" id="A0A8S3SGB6"/>
<proteinExistence type="predicted"/>
<dbReference type="Gene3D" id="3.30.2410.10">
    <property type="entry name" value="Hect, E3 ligase catalytic domain"/>
    <property type="match status" value="1"/>
</dbReference>
<dbReference type="Proteomes" id="UP000683360">
    <property type="component" value="Unassembled WGS sequence"/>
</dbReference>
<evidence type="ECO:0000313" key="4">
    <source>
        <dbReference type="Proteomes" id="UP000683360"/>
    </source>
</evidence>
<evidence type="ECO:0000313" key="3">
    <source>
        <dbReference type="EMBL" id="CAG2219547.1"/>
    </source>
</evidence>
<evidence type="ECO:0000256" key="1">
    <source>
        <dbReference type="ARBA" id="ARBA00022786"/>
    </source>
</evidence>
<reference evidence="3" key="1">
    <citation type="submission" date="2021-03" db="EMBL/GenBank/DDBJ databases">
        <authorList>
            <person name="Bekaert M."/>
        </authorList>
    </citation>
    <scope>NUCLEOTIDE SEQUENCE</scope>
</reference>
<keyword evidence="1" id="KW-0833">Ubl conjugation pathway</keyword>
<gene>
    <name evidence="3" type="ORF">MEDL_33087</name>
</gene>
<dbReference type="OrthoDB" id="5971299at2759"/>
<comment type="caution">
    <text evidence="3">The sequence shown here is derived from an EMBL/GenBank/DDBJ whole genome shotgun (WGS) entry which is preliminary data.</text>
</comment>
<feature type="domain" description="HECT" evidence="2">
    <location>
        <begin position="218"/>
        <end position="259"/>
    </location>
</feature>
<dbReference type="InterPro" id="IPR035983">
    <property type="entry name" value="Hect_E3_ubiquitin_ligase"/>
</dbReference>
<dbReference type="GO" id="GO:0004842">
    <property type="term" value="F:ubiquitin-protein transferase activity"/>
    <property type="evidence" value="ECO:0007669"/>
    <property type="project" value="InterPro"/>
</dbReference>
<organism evidence="3 4">
    <name type="scientific">Mytilus edulis</name>
    <name type="common">Blue mussel</name>
    <dbReference type="NCBI Taxonomy" id="6550"/>
    <lineage>
        <taxon>Eukaryota</taxon>
        <taxon>Metazoa</taxon>
        <taxon>Spiralia</taxon>
        <taxon>Lophotrochozoa</taxon>
        <taxon>Mollusca</taxon>
        <taxon>Bivalvia</taxon>
        <taxon>Autobranchia</taxon>
        <taxon>Pteriomorphia</taxon>
        <taxon>Mytilida</taxon>
        <taxon>Mytiloidea</taxon>
        <taxon>Mytilidae</taxon>
        <taxon>Mytilinae</taxon>
        <taxon>Mytilus</taxon>
    </lineage>
</organism>
<dbReference type="InterPro" id="IPR000569">
    <property type="entry name" value="HECT_dom"/>
</dbReference>
<sequence>MEDITSTINQAVCSAVKSVEANMLDSIMTRMDTTLSAMNRPDRRPDHRPDQHRVKFNTKQNIQYSTKSEDCGYCRGNFGLEYCSQCSLNIHQRRALARHILKNVDRSTTNANLTGGNVWENTALGWFPTQKKIPTFKSITDADIDFVKSTLDENQTQKCSDIMSRLSDKGTITSKFTVRRMIDSIGYTASTPPYGQMIRAANKLKRVEWNVYHDGGVVKVNDVLRFITGCSSVPPGGFDARFSIGFTEERKYPSVTTCTF</sequence>
<protein>
    <recommendedName>
        <fullName evidence="2">HECT domain-containing protein</fullName>
    </recommendedName>
</protein>
<accession>A0A8S3SGB6</accession>
<name>A0A8S3SGB6_MYTED</name>